<feature type="region of interest" description="Disordered" evidence="1">
    <location>
        <begin position="422"/>
        <end position="451"/>
    </location>
</feature>
<feature type="compositionally biased region" description="Polar residues" evidence="1">
    <location>
        <begin position="7"/>
        <end position="16"/>
    </location>
</feature>
<accession>A0A6A5U310</accession>
<name>A0A6A5U310_9PLEO</name>
<feature type="region of interest" description="Disordered" evidence="1">
    <location>
        <begin position="313"/>
        <end position="361"/>
    </location>
</feature>
<feature type="compositionally biased region" description="Pro residues" evidence="1">
    <location>
        <begin position="138"/>
        <end position="149"/>
    </location>
</feature>
<feature type="region of interest" description="Disordered" evidence="1">
    <location>
        <begin position="262"/>
        <end position="290"/>
    </location>
</feature>
<feature type="region of interest" description="Disordered" evidence="1">
    <location>
        <begin position="227"/>
        <end position="246"/>
    </location>
</feature>
<protein>
    <submittedName>
        <fullName evidence="2">Uncharacterized protein</fullName>
    </submittedName>
</protein>
<feature type="region of interest" description="Disordered" evidence="1">
    <location>
        <begin position="1"/>
        <end position="194"/>
    </location>
</feature>
<dbReference type="AlphaFoldDB" id="A0A6A5U310"/>
<dbReference type="EMBL" id="ML976986">
    <property type="protein sequence ID" value="KAF1958710.1"/>
    <property type="molecule type" value="Genomic_DNA"/>
</dbReference>
<organism evidence="2 3">
    <name type="scientific">Byssothecium circinans</name>
    <dbReference type="NCBI Taxonomy" id="147558"/>
    <lineage>
        <taxon>Eukaryota</taxon>
        <taxon>Fungi</taxon>
        <taxon>Dikarya</taxon>
        <taxon>Ascomycota</taxon>
        <taxon>Pezizomycotina</taxon>
        <taxon>Dothideomycetes</taxon>
        <taxon>Pleosporomycetidae</taxon>
        <taxon>Pleosporales</taxon>
        <taxon>Massarineae</taxon>
        <taxon>Massarinaceae</taxon>
        <taxon>Byssothecium</taxon>
    </lineage>
</organism>
<keyword evidence="3" id="KW-1185">Reference proteome</keyword>
<evidence type="ECO:0000256" key="1">
    <source>
        <dbReference type="SAM" id="MobiDB-lite"/>
    </source>
</evidence>
<feature type="compositionally biased region" description="Polar residues" evidence="1">
    <location>
        <begin position="227"/>
        <end position="237"/>
    </location>
</feature>
<sequence length="451" mass="48290">MRRGLDSSASSSNLRQLPSEVPGRTQQSSACGIHTPGEHGASTPPQRSLRRRSQSHPLLPPELNEYKTPPPEPRSPAYLRGKNPYGRILDDIDHSYRSPTPAPTSLSTKLDSDIGCWPKASGYLNGSRVTSPTSNPKPKAPPNSPPTPPLQSARPASVEAIKTIFQSKALESARSSPFRPPKVVANTKGATSDSKLKDHRYLAVSGQGPEGLQALPTFASPLATQITIHSPEPSSDPTPEVTEPTVLAPPAEEGKYTQALSAPIPHLATQVTAHEPEPPSESTPDVTGTEQAVIVPSDTVSLTITVRAASNACPAGIDTSPDRSRSSIRSAEAVARPSRGLVPCLRPKEKSTSHEGSMNVFTEPRQVAQPLQGSQDTMIQLKRLDNLSDAAPATIQESQEVELVAASDRPKTPEINRLITMFEERSKADPAANPPLRHSLSRNGSSRRQHK</sequence>
<reference evidence="2" key="1">
    <citation type="journal article" date="2020" name="Stud. Mycol.">
        <title>101 Dothideomycetes genomes: a test case for predicting lifestyles and emergence of pathogens.</title>
        <authorList>
            <person name="Haridas S."/>
            <person name="Albert R."/>
            <person name="Binder M."/>
            <person name="Bloem J."/>
            <person name="Labutti K."/>
            <person name="Salamov A."/>
            <person name="Andreopoulos B."/>
            <person name="Baker S."/>
            <person name="Barry K."/>
            <person name="Bills G."/>
            <person name="Bluhm B."/>
            <person name="Cannon C."/>
            <person name="Castanera R."/>
            <person name="Culley D."/>
            <person name="Daum C."/>
            <person name="Ezra D."/>
            <person name="Gonzalez J."/>
            <person name="Henrissat B."/>
            <person name="Kuo A."/>
            <person name="Liang C."/>
            <person name="Lipzen A."/>
            <person name="Lutzoni F."/>
            <person name="Magnuson J."/>
            <person name="Mondo S."/>
            <person name="Nolan M."/>
            <person name="Ohm R."/>
            <person name="Pangilinan J."/>
            <person name="Park H.-J."/>
            <person name="Ramirez L."/>
            <person name="Alfaro M."/>
            <person name="Sun H."/>
            <person name="Tritt A."/>
            <person name="Yoshinaga Y."/>
            <person name="Zwiers L.-H."/>
            <person name="Turgeon B."/>
            <person name="Goodwin S."/>
            <person name="Spatafora J."/>
            <person name="Crous P."/>
            <person name="Grigoriev I."/>
        </authorList>
    </citation>
    <scope>NUCLEOTIDE SEQUENCE</scope>
    <source>
        <strain evidence="2">CBS 675.92</strain>
    </source>
</reference>
<dbReference type="OrthoDB" id="270171at2759"/>
<gene>
    <name evidence="2" type="ORF">CC80DRAFT_546031</name>
</gene>
<evidence type="ECO:0000313" key="2">
    <source>
        <dbReference type="EMBL" id="KAF1958710.1"/>
    </source>
</evidence>
<feature type="compositionally biased region" description="Polar residues" evidence="1">
    <location>
        <begin position="280"/>
        <end position="290"/>
    </location>
</feature>
<proteinExistence type="predicted"/>
<dbReference type="Proteomes" id="UP000800035">
    <property type="component" value="Unassembled WGS sequence"/>
</dbReference>
<evidence type="ECO:0000313" key="3">
    <source>
        <dbReference type="Proteomes" id="UP000800035"/>
    </source>
</evidence>